<proteinExistence type="predicted"/>
<dbReference type="RefSeq" id="WP_175224498.1">
    <property type="nucleotide sequence ID" value="NZ_CADIKH010000001.1"/>
</dbReference>
<gene>
    <name evidence="1" type="ORF">LMG29542_00349</name>
</gene>
<dbReference type="AlphaFoldDB" id="A0A6J5CXR4"/>
<dbReference type="EMBL" id="CADIKH010000001">
    <property type="protein sequence ID" value="CAB3746970.1"/>
    <property type="molecule type" value="Genomic_DNA"/>
</dbReference>
<reference evidence="1 2" key="1">
    <citation type="submission" date="2020-04" db="EMBL/GenBank/DDBJ databases">
        <authorList>
            <person name="De Canck E."/>
        </authorList>
    </citation>
    <scope>NUCLEOTIDE SEQUENCE [LARGE SCALE GENOMIC DNA]</scope>
    <source>
        <strain evidence="1 2">LMG 29542</strain>
    </source>
</reference>
<name>A0A6J5CXR4_9BURK</name>
<organism evidence="1 2">
    <name type="scientific">Paraburkholderia humisilvae</name>
    <dbReference type="NCBI Taxonomy" id="627669"/>
    <lineage>
        <taxon>Bacteria</taxon>
        <taxon>Pseudomonadati</taxon>
        <taxon>Pseudomonadota</taxon>
        <taxon>Betaproteobacteria</taxon>
        <taxon>Burkholderiales</taxon>
        <taxon>Burkholderiaceae</taxon>
        <taxon>Paraburkholderia</taxon>
    </lineage>
</organism>
<accession>A0A6J5CXR4</accession>
<sequence>MSQNALQVAVEEIPEHAQRFSDVSFRGVRWDLSHLDSFTFKIDLDLGADVTVLVLFLCHCFSHSVRWDKRARALIPANEIYDDGREQRVLDPQRYELSRRFLRDVVMSLPSRHIGLADERQPNFVTVESLNAEGTTSLYAIFFEARKDKSRRRRMILRIQSAYILIDLSINHDVTTRLPESSTRR</sequence>
<evidence type="ECO:0000313" key="2">
    <source>
        <dbReference type="Proteomes" id="UP000494363"/>
    </source>
</evidence>
<protein>
    <submittedName>
        <fullName evidence="1">Uncharacterized protein</fullName>
    </submittedName>
</protein>
<evidence type="ECO:0000313" key="1">
    <source>
        <dbReference type="EMBL" id="CAB3746970.1"/>
    </source>
</evidence>
<keyword evidence="2" id="KW-1185">Reference proteome</keyword>
<dbReference type="Proteomes" id="UP000494363">
    <property type="component" value="Unassembled WGS sequence"/>
</dbReference>